<sequence length="74" mass="8360">MAALSLRSLIQRNPHARNLTRLCLNVSWSVKKLTPDLQKHRIVPGAFVTKGVQYLNKIMDSIVAGFQWATKKCP</sequence>
<comment type="caution">
    <text evidence="1">The sequence shown here is derived from an EMBL/GenBank/DDBJ whole genome shotgun (WGS) entry which is preliminary data.</text>
</comment>
<keyword evidence="2" id="KW-1185">Reference proteome</keyword>
<proteinExistence type="predicted"/>
<dbReference type="InterPro" id="IPR020568">
    <property type="entry name" value="Ribosomal_Su5_D2-typ_SF"/>
</dbReference>
<evidence type="ECO:0000313" key="1">
    <source>
        <dbReference type="EMBL" id="GCB79477.1"/>
    </source>
</evidence>
<dbReference type="InterPro" id="IPR014721">
    <property type="entry name" value="Ribsml_uS5_D2-typ_fold_subgr"/>
</dbReference>
<dbReference type="Proteomes" id="UP000288216">
    <property type="component" value="Unassembled WGS sequence"/>
</dbReference>
<dbReference type="SUPFAM" id="SSF54211">
    <property type="entry name" value="Ribosomal protein S5 domain 2-like"/>
    <property type="match status" value="1"/>
</dbReference>
<evidence type="ECO:0000313" key="2">
    <source>
        <dbReference type="Proteomes" id="UP000288216"/>
    </source>
</evidence>
<organism evidence="1 2">
    <name type="scientific">Scyliorhinus torazame</name>
    <name type="common">Cloudy catshark</name>
    <name type="synonym">Catulus torazame</name>
    <dbReference type="NCBI Taxonomy" id="75743"/>
    <lineage>
        <taxon>Eukaryota</taxon>
        <taxon>Metazoa</taxon>
        <taxon>Chordata</taxon>
        <taxon>Craniata</taxon>
        <taxon>Vertebrata</taxon>
        <taxon>Chondrichthyes</taxon>
        <taxon>Elasmobranchii</taxon>
        <taxon>Galeomorphii</taxon>
        <taxon>Galeoidea</taxon>
        <taxon>Carcharhiniformes</taxon>
        <taxon>Scyliorhinidae</taxon>
        <taxon>Scyliorhinus</taxon>
    </lineage>
</organism>
<dbReference type="OrthoDB" id="203at2759"/>
<dbReference type="EMBL" id="BFAA01009375">
    <property type="protein sequence ID" value="GCB79477.1"/>
    <property type="molecule type" value="Genomic_DNA"/>
</dbReference>
<dbReference type="Gene3D" id="3.30.230.10">
    <property type="match status" value="1"/>
</dbReference>
<reference evidence="1 2" key="1">
    <citation type="journal article" date="2018" name="Nat. Ecol. Evol.">
        <title>Shark genomes provide insights into elasmobranch evolution and the origin of vertebrates.</title>
        <authorList>
            <person name="Hara Y"/>
            <person name="Yamaguchi K"/>
            <person name="Onimaru K"/>
            <person name="Kadota M"/>
            <person name="Koyanagi M"/>
            <person name="Keeley SD"/>
            <person name="Tatsumi K"/>
            <person name="Tanaka K"/>
            <person name="Motone F"/>
            <person name="Kageyama Y"/>
            <person name="Nozu R"/>
            <person name="Adachi N"/>
            <person name="Nishimura O"/>
            <person name="Nakagawa R"/>
            <person name="Tanegashima C"/>
            <person name="Kiyatake I"/>
            <person name="Matsumoto R"/>
            <person name="Murakumo K"/>
            <person name="Nishida K"/>
            <person name="Terakita A"/>
            <person name="Kuratani S"/>
            <person name="Sato K"/>
            <person name="Hyodo S Kuraku.S."/>
        </authorList>
    </citation>
    <scope>NUCLEOTIDE SEQUENCE [LARGE SCALE GENOMIC DNA]</scope>
</reference>
<dbReference type="AlphaFoldDB" id="A0A401Q237"/>
<gene>
    <name evidence="1" type="ORF">scyTo_0015985</name>
</gene>
<accession>A0A401Q237</accession>
<name>A0A401Q237_SCYTO</name>
<protein>
    <submittedName>
        <fullName evidence="1">Uncharacterized protein</fullName>
    </submittedName>
</protein>